<comment type="function">
    <text evidence="12">Bifunctional enzyme with both catalase and broad-spectrum peroxidase activity.</text>
</comment>
<comment type="similarity">
    <text evidence="9 12 13">Belongs to the peroxidase family. Peroxidase/catalase subfamily.</text>
</comment>
<comment type="catalytic activity">
    <reaction evidence="8 12 13">
        <text>H2O2 + AH2 = A + 2 H2O</text>
        <dbReference type="Rhea" id="RHEA:30275"/>
        <dbReference type="ChEBI" id="CHEBI:13193"/>
        <dbReference type="ChEBI" id="CHEBI:15377"/>
        <dbReference type="ChEBI" id="CHEBI:16240"/>
        <dbReference type="ChEBI" id="CHEBI:17499"/>
        <dbReference type="EC" id="1.11.1.21"/>
    </reaction>
</comment>
<dbReference type="InterPro" id="IPR019793">
    <property type="entry name" value="Peroxidases_heam-ligand_BS"/>
</dbReference>
<dbReference type="GO" id="GO:0046872">
    <property type="term" value="F:metal ion binding"/>
    <property type="evidence" value="ECO:0007669"/>
    <property type="project" value="UniProtKB-KW"/>
</dbReference>
<dbReference type="InterPro" id="IPR019794">
    <property type="entry name" value="Peroxidases_AS"/>
</dbReference>
<evidence type="ECO:0000256" key="13">
    <source>
        <dbReference type="RuleBase" id="RU003451"/>
    </source>
</evidence>
<evidence type="ECO:0000256" key="3">
    <source>
        <dbReference type="ARBA" id="ARBA00022723"/>
    </source>
</evidence>
<evidence type="ECO:0000313" key="16">
    <source>
        <dbReference type="EMBL" id="TCO35703.1"/>
    </source>
</evidence>
<protein>
    <recommendedName>
        <fullName evidence="11 12">Catalase-peroxidase</fullName>
        <shortName evidence="12">CP</shortName>
        <ecNumber evidence="10 12">1.11.1.21</ecNumber>
    </recommendedName>
    <alternativeName>
        <fullName evidence="12">Peroxidase/catalase</fullName>
    </alternativeName>
</protein>
<dbReference type="Proteomes" id="UP000294508">
    <property type="component" value="Unassembled WGS sequence"/>
</dbReference>
<keyword evidence="17" id="KW-1185">Reference proteome</keyword>
<evidence type="ECO:0000256" key="4">
    <source>
        <dbReference type="ARBA" id="ARBA00023002"/>
    </source>
</evidence>
<dbReference type="InterPro" id="IPR000763">
    <property type="entry name" value="Catalase_peroxidase"/>
</dbReference>
<feature type="site" description="Transition state stabilizer" evidence="12">
    <location>
        <position position="101"/>
    </location>
</feature>
<keyword evidence="4 12" id="KW-0560">Oxidoreductase</keyword>
<dbReference type="NCBIfam" id="NF011635">
    <property type="entry name" value="PRK15061.1"/>
    <property type="match status" value="1"/>
</dbReference>
<dbReference type="PANTHER" id="PTHR30555:SF0">
    <property type="entry name" value="CATALASE-PEROXIDASE"/>
    <property type="match status" value="1"/>
</dbReference>
<dbReference type="GO" id="GO:0005829">
    <property type="term" value="C:cytosol"/>
    <property type="evidence" value="ECO:0007669"/>
    <property type="project" value="TreeGrafter"/>
</dbReference>
<dbReference type="GO" id="GO:0042744">
    <property type="term" value="P:hydrogen peroxide catabolic process"/>
    <property type="evidence" value="ECO:0007669"/>
    <property type="project" value="UniProtKB-KW"/>
</dbReference>
<feature type="region of interest" description="Disordered" evidence="14">
    <location>
        <begin position="1"/>
        <end position="34"/>
    </location>
</feature>
<dbReference type="PRINTS" id="PR00460">
    <property type="entry name" value="BPEROXIDASE"/>
</dbReference>
<evidence type="ECO:0000256" key="2">
    <source>
        <dbReference type="ARBA" id="ARBA00022617"/>
    </source>
</evidence>
<keyword evidence="2 12" id="KW-0349">Heme</keyword>
<gene>
    <name evidence="12" type="primary">katG</name>
    <name evidence="16" type="ORF">EV652_101588</name>
</gene>
<dbReference type="NCBIfam" id="TIGR00198">
    <property type="entry name" value="cat_per_HPI"/>
    <property type="match status" value="1"/>
</dbReference>
<dbReference type="PROSITE" id="PS50873">
    <property type="entry name" value="PEROXIDASE_4"/>
    <property type="match status" value="1"/>
</dbReference>
<accession>A0A4R2HW06</accession>
<dbReference type="FunFam" id="1.10.420.10:FF:000004">
    <property type="entry name" value="Catalase-peroxidase"/>
    <property type="match status" value="1"/>
</dbReference>
<dbReference type="GO" id="GO:0004096">
    <property type="term" value="F:catalase activity"/>
    <property type="evidence" value="ECO:0007669"/>
    <property type="project" value="UniProtKB-UniRule"/>
</dbReference>
<evidence type="ECO:0000256" key="9">
    <source>
        <dbReference type="ARBA" id="ARBA00060838"/>
    </source>
</evidence>
<dbReference type="CDD" id="cd08200">
    <property type="entry name" value="catalase_peroxidase_2"/>
    <property type="match status" value="1"/>
</dbReference>
<comment type="cofactor">
    <cofactor evidence="12">
        <name>heme b</name>
        <dbReference type="ChEBI" id="CHEBI:60344"/>
    </cofactor>
    <text evidence="12">Binds 1 heme b (iron(II)-protoporphyrin IX) group per dimer.</text>
</comment>
<keyword evidence="5 12" id="KW-0408">Iron</keyword>
<feature type="compositionally biased region" description="Polar residues" evidence="14">
    <location>
        <begin position="1"/>
        <end position="15"/>
    </location>
</feature>
<evidence type="ECO:0000256" key="8">
    <source>
        <dbReference type="ARBA" id="ARBA00051651"/>
    </source>
</evidence>
<sequence>MSDTSGVTHQGSESENPAIDAPTPKAGRPSTNKDWWPNQLDLTILHPHATKSNPMEDGFDYAEEFAKLDVDALKQDIVDVMRTSQDWWPADFGHYGPLFIRMSWHSAGTYRIEDGRGGAGDGAQRFAPLNSWPDNANLDKARRLLWPVKQKYGRKISWADLLVLAGNVALDDMGFKTFGFGFGREDVWEPEEIYWGPEDTWLGDERYSGDRELHGPLGAVQMGLIYVNPEGPNGNPDPIAAARDIRETFRRMAMNDEETVALIAGGHSFGKTHGAGPADTVGPEPEAAPLEAQGLGWHSGYGTGKGKDTITSGLEVTWTNTPTRFGNGFFENLFGHEWELTKSPAGAHQWVAKDAEATVPDAHVPDSKHRPTMLTTDLALRVDPVYEPISRRFFEHPEEFARAFAKAWYKLLHRDMGPVSRFLGPWVPEPQPWQDPVPAVDHELIGDEDIAALKDKVLGSGLSVAQLVSTAWAAAATFRGTDKRGGANGARIRLEPQRSWEINEPDQLATVLQTLEQIQQEFNGSGKYVSLADLIVLGGCAAVEKAARDAGQAITVPFRPGRTDASQEDTDVDSFAVLEPRADGFRNYLRAGEKLSAETLLLDRAYMLTLTAPELTVLVGGMRALGANVGGAQHGVFTDRAGTLTNDFFVNLLAAGAEWKASESEENVFEIRDLATGERRGTATAADLVFGANSQLRSLAEVYASADARDKFVTDFVAAWVKVMELDRFDLRTG</sequence>
<evidence type="ECO:0000256" key="6">
    <source>
        <dbReference type="ARBA" id="ARBA00023324"/>
    </source>
</evidence>
<evidence type="ECO:0000256" key="12">
    <source>
        <dbReference type="HAMAP-Rule" id="MF_01961"/>
    </source>
</evidence>
<feature type="binding site" description="axial binding residue" evidence="12">
    <location>
        <position position="267"/>
    </location>
    <ligand>
        <name>heme b</name>
        <dbReference type="ChEBI" id="CHEBI:60344"/>
    </ligand>
    <ligandPart>
        <name>Fe</name>
        <dbReference type="ChEBI" id="CHEBI:18248"/>
    </ligandPart>
</feature>
<dbReference type="OrthoDB" id="9759743at2"/>
<evidence type="ECO:0000256" key="1">
    <source>
        <dbReference type="ARBA" id="ARBA00022559"/>
    </source>
</evidence>
<name>A0A4R2HW06_9ACTN</name>
<dbReference type="SUPFAM" id="SSF48113">
    <property type="entry name" value="Heme-dependent peroxidases"/>
    <property type="match status" value="2"/>
</dbReference>
<dbReference type="HAMAP" id="MF_01961">
    <property type="entry name" value="Catal_peroxid"/>
    <property type="match status" value="1"/>
</dbReference>
<feature type="active site" description="Proton acceptor" evidence="12">
    <location>
        <position position="105"/>
    </location>
</feature>
<dbReference type="FunFam" id="1.10.420.10:FF:000002">
    <property type="entry name" value="Catalase-peroxidase"/>
    <property type="match status" value="1"/>
</dbReference>
<dbReference type="PANTHER" id="PTHR30555">
    <property type="entry name" value="HYDROPEROXIDASE I, BIFUNCTIONAL CATALASE-PEROXIDASE"/>
    <property type="match status" value="1"/>
</dbReference>
<comment type="PTM">
    <text evidence="12">Formation of the three residue Trp-Tyr-Met cross-link is important for the catalase, but not the peroxidase activity of the enzyme.</text>
</comment>
<dbReference type="InterPro" id="IPR010255">
    <property type="entry name" value="Haem_peroxidase_sf"/>
</dbReference>
<keyword evidence="1 12" id="KW-0575">Peroxidase</keyword>
<dbReference type="PRINTS" id="PR00458">
    <property type="entry name" value="PEROXIDASE"/>
</dbReference>
<keyword evidence="6 12" id="KW-0376">Hydrogen peroxide</keyword>
<comment type="caution">
    <text evidence="12">Lacks conserved residue(s) required for the propagation of feature annotation.</text>
</comment>
<keyword evidence="3 12" id="KW-0479">Metal-binding</keyword>
<evidence type="ECO:0000313" key="17">
    <source>
        <dbReference type="Proteomes" id="UP000294508"/>
    </source>
</evidence>
<dbReference type="EC" id="1.11.1.21" evidence="10 12"/>
<dbReference type="GO" id="GO:0070301">
    <property type="term" value="P:cellular response to hydrogen peroxide"/>
    <property type="evidence" value="ECO:0007669"/>
    <property type="project" value="TreeGrafter"/>
</dbReference>
<evidence type="ECO:0000256" key="14">
    <source>
        <dbReference type="SAM" id="MobiDB-lite"/>
    </source>
</evidence>
<dbReference type="GO" id="GO:0020037">
    <property type="term" value="F:heme binding"/>
    <property type="evidence" value="ECO:0007669"/>
    <property type="project" value="InterPro"/>
</dbReference>
<proteinExistence type="inferred from homology"/>
<comment type="catalytic activity">
    <reaction evidence="7 12 13">
        <text>2 H2O2 = O2 + 2 H2O</text>
        <dbReference type="Rhea" id="RHEA:20309"/>
        <dbReference type="ChEBI" id="CHEBI:15377"/>
        <dbReference type="ChEBI" id="CHEBI:15379"/>
        <dbReference type="ChEBI" id="CHEBI:16240"/>
        <dbReference type="EC" id="1.11.1.21"/>
    </reaction>
</comment>
<evidence type="ECO:0000259" key="15">
    <source>
        <dbReference type="PROSITE" id="PS50873"/>
    </source>
</evidence>
<dbReference type="Gene3D" id="1.10.520.10">
    <property type="match status" value="2"/>
</dbReference>
<organism evidence="16 17">
    <name type="scientific">Kribbella steppae</name>
    <dbReference type="NCBI Taxonomy" id="2512223"/>
    <lineage>
        <taxon>Bacteria</taxon>
        <taxon>Bacillati</taxon>
        <taxon>Actinomycetota</taxon>
        <taxon>Actinomycetes</taxon>
        <taxon>Propionibacteriales</taxon>
        <taxon>Kribbellaceae</taxon>
        <taxon>Kribbella</taxon>
    </lineage>
</organism>
<dbReference type="PROSITE" id="PS00435">
    <property type="entry name" value="PEROXIDASE_1"/>
    <property type="match status" value="1"/>
</dbReference>
<dbReference type="Gene3D" id="1.10.420.10">
    <property type="entry name" value="Peroxidase, domain 2"/>
    <property type="match status" value="2"/>
</dbReference>
<comment type="caution">
    <text evidence="16">The sequence shown here is derived from an EMBL/GenBank/DDBJ whole genome shotgun (WGS) entry which is preliminary data.</text>
</comment>
<dbReference type="InterPro" id="IPR002016">
    <property type="entry name" value="Haem_peroxidase"/>
</dbReference>
<comment type="subunit">
    <text evidence="12">Homodimer or homotetramer.</text>
</comment>
<evidence type="ECO:0000256" key="10">
    <source>
        <dbReference type="ARBA" id="ARBA00067012"/>
    </source>
</evidence>
<evidence type="ECO:0000256" key="7">
    <source>
        <dbReference type="ARBA" id="ARBA00049145"/>
    </source>
</evidence>
<dbReference type="PROSITE" id="PS00436">
    <property type="entry name" value="PEROXIDASE_2"/>
    <property type="match status" value="1"/>
</dbReference>
<reference evidence="16 17" key="1">
    <citation type="journal article" date="2015" name="Stand. Genomic Sci.">
        <title>Genomic Encyclopedia of Bacterial and Archaeal Type Strains, Phase III: the genomes of soil and plant-associated and newly described type strains.</title>
        <authorList>
            <person name="Whitman W.B."/>
            <person name="Woyke T."/>
            <person name="Klenk H.P."/>
            <person name="Zhou Y."/>
            <person name="Lilburn T.G."/>
            <person name="Beck B.J."/>
            <person name="De Vos P."/>
            <person name="Vandamme P."/>
            <person name="Eisen J.A."/>
            <person name="Garrity G."/>
            <person name="Hugenholtz P."/>
            <person name="Kyrpides N.C."/>
        </authorList>
    </citation>
    <scope>NUCLEOTIDE SEQUENCE [LARGE SCALE GENOMIC DNA]</scope>
    <source>
        <strain evidence="16 17">VKM Ac-2572</strain>
    </source>
</reference>
<dbReference type="RefSeq" id="WP_132207357.1">
    <property type="nucleotide sequence ID" value="NZ_SLWN01000001.1"/>
</dbReference>
<dbReference type="FunFam" id="1.10.520.10:FF:000002">
    <property type="entry name" value="Catalase-peroxidase"/>
    <property type="match status" value="1"/>
</dbReference>
<dbReference type="Pfam" id="PF00141">
    <property type="entry name" value="peroxidase"/>
    <property type="match status" value="2"/>
</dbReference>
<feature type="domain" description="Plant heme peroxidase family profile" evidence="15">
    <location>
        <begin position="138"/>
        <end position="411"/>
    </location>
</feature>
<feature type="cross-link" description="Tryptophyl-tyrosyl-methioninium (Tyr-Met) (with Trp-104)" evidence="12">
    <location>
        <begin position="226"/>
        <end position="252"/>
    </location>
</feature>
<dbReference type="AlphaFoldDB" id="A0A4R2HW06"/>
<evidence type="ECO:0000256" key="5">
    <source>
        <dbReference type="ARBA" id="ARBA00023004"/>
    </source>
</evidence>
<dbReference type="CDD" id="cd00649">
    <property type="entry name" value="catalase_peroxidase_1"/>
    <property type="match status" value="1"/>
</dbReference>
<dbReference type="EMBL" id="SLWN01000001">
    <property type="protein sequence ID" value="TCO35703.1"/>
    <property type="molecule type" value="Genomic_DNA"/>
</dbReference>
<evidence type="ECO:0000256" key="11">
    <source>
        <dbReference type="ARBA" id="ARBA00074141"/>
    </source>
</evidence>